<dbReference type="RefSeq" id="WP_219873329.1">
    <property type="nucleotide sequence ID" value="NZ_JAHZIJ010000010.1"/>
</dbReference>
<comment type="caution">
    <text evidence="7">The sequence shown here is derived from an EMBL/GenBank/DDBJ whole genome shotgun (WGS) entry which is preliminary data.</text>
</comment>
<feature type="transmembrane region" description="Helical" evidence="5">
    <location>
        <begin position="59"/>
        <end position="82"/>
    </location>
</feature>
<evidence type="ECO:0000256" key="3">
    <source>
        <dbReference type="ARBA" id="ARBA00022989"/>
    </source>
</evidence>
<protein>
    <submittedName>
        <fullName evidence="7">RDD family protein</fullName>
    </submittedName>
</protein>
<feature type="domain" description="RDD" evidence="6">
    <location>
        <begin position="56"/>
        <end position="171"/>
    </location>
</feature>
<dbReference type="Gene3D" id="3.40.1000.10">
    <property type="entry name" value="Mog1/PsbP, alpha/beta/alpha sandwich"/>
    <property type="match status" value="1"/>
</dbReference>
<dbReference type="Proteomes" id="UP000812277">
    <property type="component" value="Unassembled WGS sequence"/>
</dbReference>
<name>A0ABS7D824_9BACL</name>
<evidence type="ECO:0000256" key="5">
    <source>
        <dbReference type="SAM" id="Phobius"/>
    </source>
</evidence>
<dbReference type="PANTHER" id="PTHR38480:SF1">
    <property type="entry name" value="SLR0254 PROTEIN"/>
    <property type="match status" value="1"/>
</dbReference>
<keyword evidence="8" id="KW-1185">Reference proteome</keyword>
<dbReference type="Pfam" id="PF06271">
    <property type="entry name" value="RDD"/>
    <property type="match status" value="1"/>
</dbReference>
<evidence type="ECO:0000256" key="1">
    <source>
        <dbReference type="ARBA" id="ARBA00004141"/>
    </source>
</evidence>
<organism evidence="7 8">
    <name type="scientific">Paenibacillus oenotherae</name>
    <dbReference type="NCBI Taxonomy" id="1435645"/>
    <lineage>
        <taxon>Bacteria</taxon>
        <taxon>Bacillati</taxon>
        <taxon>Bacillota</taxon>
        <taxon>Bacilli</taxon>
        <taxon>Bacillales</taxon>
        <taxon>Paenibacillaceae</taxon>
        <taxon>Paenibacillus</taxon>
    </lineage>
</organism>
<evidence type="ECO:0000313" key="7">
    <source>
        <dbReference type="EMBL" id="MBW7476088.1"/>
    </source>
</evidence>
<gene>
    <name evidence="7" type="ORF">K0T92_15185</name>
</gene>
<evidence type="ECO:0000256" key="2">
    <source>
        <dbReference type="ARBA" id="ARBA00022692"/>
    </source>
</evidence>
<feature type="transmembrane region" description="Helical" evidence="5">
    <location>
        <begin position="89"/>
        <end position="107"/>
    </location>
</feature>
<dbReference type="PANTHER" id="PTHR38480">
    <property type="entry name" value="SLR0254 PROTEIN"/>
    <property type="match status" value="1"/>
</dbReference>
<proteinExistence type="predicted"/>
<reference evidence="7 8" key="1">
    <citation type="submission" date="2021-07" db="EMBL/GenBank/DDBJ databases">
        <title>Paenibacillus radiodurans sp. nov., isolated from the southeastern edge of Tengger Desert.</title>
        <authorList>
            <person name="Zhang G."/>
        </authorList>
    </citation>
    <scope>NUCLEOTIDE SEQUENCE [LARGE SCALE GENOMIC DNA]</scope>
    <source>
        <strain evidence="7 8">DT7-4</strain>
    </source>
</reference>
<keyword evidence="4 5" id="KW-0472">Membrane</keyword>
<keyword evidence="2 5" id="KW-0812">Transmembrane</keyword>
<evidence type="ECO:0000256" key="4">
    <source>
        <dbReference type="ARBA" id="ARBA00023136"/>
    </source>
</evidence>
<accession>A0ABS7D824</accession>
<sequence length="377" mass="42340">MYMTQNEVEVLQYQPGDYRQPGLNEGPNYWNGGPPAPLPSDMESVAIHSKKEVIFVKRAAAAIVDNVLLILLFIGALTIGGFDEESPRMFIMIGIWFLGAVMYYLLLEGLTGYTAGKFALRIQVVRKDGRPPGILKEFIRYLLQLIEAGLIAGLVVLLSEKRQRIGDMAANTFVVNTKDLPPSSRSKTKDVALTILFSIMGLAAVVSAILGLYTAISSAEGTEVFLSKDRQFQVTAPASWHEDDLNDDQDLGITHRFSDKYFMLMSEDKLDFPSDVTLEEYHELIEDMALEEHSDVKLLEPTNALIVNGYEAYQFKFSTEHNGYSVIYSITTVETDTHFHQLHSWTLESYNSDKVQQELSDIINSFSEVARVDDRTI</sequence>
<keyword evidence="3 5" id="KW-1133">Transmembrane helix</keyword>
<dbReference type="EMBL" id="JAHZIJ010000010">
    <property type="protein sequence ID" value="MBW7476088.1"/>
    <property type="molecule type" value="Genomic_DNA"/>
</dbReference>
<dbReference type="InterPro" id="IPR010432">
    <property type="entry name" value="RDD"/>
</dbReference>
<feature type="transmembrane region" description="Helical" evidence="5">
    <location>
        <begin position="191"/>
        <end position="216"/>
    </location>
</feature>
<evidence type="ECO:0000259" key="6">
    <source>
        <dbReference type="Pfam" id="PF06271"/>
    </source>
</evidence>
<evidence type="ECO:0000313" key="8">
    <source>
        <dbReference type="Proteomes" id="UP000812277"/>
    </source>
</evidence>
<comment type="subcellular location">
    <subcellularLocation>
        <location evidence="1">Membrane</location>
        <topology evidence="1">Multi-pass membrane protein</topology>
    </subcellularLocation>
</comment>